<dbReference type="Proteomes" id="UP001165082">
    <property type="component" value="Unassembled WGS sequence"/>
</dbReference>
<organism evidence="2 3">
    <name type="scientific">Triparma retinervis</name>
    <dbReference type="NCBI Taxonomy" id="2557542"/>
    <lineage>
        <taxon>Eukaryota</taxon>
        <taxon>Sar</taxon>
        <taxon>Stramenopiles</taxon>
        <taxon>Ochrophyta</taxon>
        <taxon>Bolidophyceae</taxon>
        <taxon>Parmales</taxon>
        <taxon>Triparmaceae</taxon>
        <taxon>Triparma</taxon>
    </lineage>
</organism>
<dbReference type="EMBL" id="BRXZ01000766">
    <property type="protein sequence ID" value="GMH53281.1"/>
    <property type="molecule type" value="Genomic_DNA"/>
</dbReference>
<accession>A0A9W6ZJB8</accession>
<sequence length="297" mass="32152">MGQCTSVEIGPPRVLGRGKLRKGKSRKRLKSKRRSRSRDAREWGNEEEDDLKNTARTVDSDETSEEDNENERSGVLEGIVNIRTELEGEEEEGGDFGGSALDPMKSMAEELERCEEDIEMARKVLEGLPTDESQVKLELLEEVGEEEREGGEEGEGGETSIEVVEGKEEIHKELEKEGVVVKDGTEGNKAGKSDIEKVTEEGDGKDTESFGTAGATAEVEAAVDSGQGRDDAGGSEGMDSLTKEYEDIEVVDPADVRADILPTPPKQNLVRLLTEKGKVSGRVSEDVPAAISVSATD</sequence>
<name>A0A9W6ZJB8_9STRA</name>
<evidence type="ECO:0000256" key="1">
    <source>
        <dbReference type="SAM" id="MobiDB-lite"/>
    </source>
</evidence>
<feature type="region of interest" description="Disordered" evidence="1">
    <location>
        <begin position="143"/>
        <end position="241"/>
    </location>
</feature>
<comment type="caution">
    <text evidence="2">The sequence shown here is derived from an EMBL/GenBank/DDBJ whole genome shotgun (WGS) entry which is preliminary data.</text>
</comment>
<feature type="compositionally biased region" description="Acidic residues" evidence="1">
    <location>
        <begin position="143"/>
        <end position="156"/>
    </location>
</feature>
<evidence type="ECO:0000313" key="3">
    <source>
        <dbReference type="Proteomes" id="UP001165082"/>
    </source>
</evidence>
<dbReference type="AlphaFoldDB" id="A0A9W6ZJB8"/>
<evidence type="ECO:0000313" key="2">
    <source>
        <dbReference type="EMBL" id="GMH53281.1"/>
    </source>
</evidence>
<keyword evidence="3" id="KW-1185">Reference proteome</keyword>
<feature type="compositionally biased region" description="Acidic residues" evidence="1">
    <location>
        <begin position="60"/>
        <end position="69"/>
    </location>
</feature>
<protein>
    <submittedName>
        <fullName evidence="2">Uncharacterized protein</fullName>
    </submittedName>
</protein>
<proteinExistence type="predicted"/>
<reference evidence="2" key="1">
    <citation type="submission" date="2022-07" db="EMBL/GenBank/DDBJ databases">
        <title>Genome analysis of Parmales, a sister group of diatoms, reveals the evolutionary specialization of diatoms from phago-mixotrophs to photoautotrophs.</title>
        <authorList>
            <person name="Ban H."/>
            <person name="Sato S."/>
            <person name="Yoshikawa S."/>
            <person name="Kazumasa Y."/>
            <person name="Nakamura Y."/>
            <person name="Ichinomiya M."/>
            <person name="Saitoh K."/>
            <person name="Sato N."/>
            <person name="Blanc-Mathieu R."/>
            <person name="Endo H."/>
            <person name="Kuwata A."/>
            <person name="Ogata H."/>
        </authorList>
    </citation>
    <scope>NUCLEOTIDE SEQUENCE</scope>
</reference>
<feature type="compositionally biased region" description="Basic residues" evidence="1">
    <location>
        <begin position="16"/>
        <end position="36"/>
    </location>
</feature>
<feature type="compositionally biased region" description="Basic and acidic residues" evidence="1">
    <location>
        <begin position="164"/>
        <end position="208"/>
    </location>
</feature>
<feature type="compositionally biased region" description="Low complexity" evidence="1">
    <location>
        <begin position="211"/>
        <end position="223"/>
    </location>
</feature>
<gene>
    <name evidence="2" type="ORF">TrRE_jg4847</name>
</gene>
<feature type="region of interest" description="Disordered" evidence="1">
    <location>
        <begin position="1"/>
        <end position="102"/>
    </location>
</feature>